<organism evidence="1 2">
    <name type="scientific">Dendrothele bispora (strain CBS 962.96)</name>
    <dbReference type="NCBI Taxonomy" id="1314807"/>
    <lineage>
        <taxon>Eukaryota</taxon>
        <taxon>Fungi</taxon>
        <taxon>Dikarya</taxon>
        <taxon>Basidiomycota</taxon>
        <taxon>Agaricomycotina</taxon>
        <taxon>Agaricomycetes</taxon>
        <taxon>Agaricomycetidae</taxon>
        <taxon>Agaricales</taxon>
        <taxon>Agaricales incertae sedis</taxon>
        <taxon>Dendrothele</taxon>
    </lineage>
</organism>
<evidence type="ECO:0000313" key="1">
    <source>
        <dbReference type="EMBL" id="THU98446.1"/>
    </source>
</evidence>
<reference evidence="1 2" key="1">
    <citation type="journal article" date="2019" name="Nat. Ecol. Evol.">
        <title>Megaphylogeny resolves global patterns of mushroom evolution.</title>
        <authorList>
            <person name="Varga T."/>
            <person name="Krizsan K."/>
            <person name="Foldi C."/>
            <person name="Dima B."/>
            <person name="Sanchez-Garcia M."/>
            <person name="Sanchez-Ramirez S."/>
            <person name="Szollosi G.J."/>
            <person name="Szarkandi J.G."/>
            <person name="Papp V."/>
            <person name="Albert L."/>
            <person name="Andreopoulos W."/>
            <person name="Angelini C."/>
            <person name="Antonin V."/>
            <person name="Barry K.W."/>
            <person name="Bougher N.L."/>
            <person name="Buchanan P."/>
            <person name="Buyck B."/>
            <person name="Bense V."/>
            <person name="Catcheside P."/>
            <person name="Chovatia M."/>
            <person name="Cooper J."/>
            <person name="Damon W."/>
            <person name="Desjardin D."/>
            <person name="Finy P."/>
            <person name="Geml J."/>
            <person name="Haridas S."/>
            <person name="Hughes K."/>
            <person name="Justo A."/>
            <person name="Karasinski D."/>
            <person name="Kautmanova I."/>
            <person name="Kiss B."/>
            <person name="Kocsube S."/>
            <person name="Kotiranta H."/>
            <person name="LaButti K.M."/>
            <person name="Lechner B.E."/>
            <person name="Liimatainen K."/>
            <person name="Lipzen A."/>
            <person name="Lukacs Z."/>
            <person name="Mihaltcheva S."/>
            <person name="Morgado L.N."/>
            <person name="Niskanen T."/>
            <person name="Noordeloos M.E."/>
            <person name="Ohm R.A."/>
            <person name="Ortiz-Santana B."/>
            <person name="Ovrebo C."/>
            <person name="Racz N."/>
            <person name="Riley R."/>
            <person name="Savchenko A."/>
            <person name="Shiryaev A."/>
            <person name="Soop K."/>
            <person name="Spirin V."/>
            <person name="Szebenyi C."/>
            <person name="Tomsovsky M."/>
            <person name="Tulloss R.E."/>
            <person name="Uehling J."/>
            <person name="Grigoriev I.V."/>
            <person name="Vagvolgyi C."/>
            <person name="Papp T."/>
            <person name="Martin F.M."/>
            <person name="Miettinen O."/>
            <person name="Hibbett D.S."/>
            <person name="Nagy L.G."/>
        </authorList>
    </citation>
    <scope>NUCLEOTIDE SEQUENCE [LARGE SCALE GENOMIC DNA]</scope>
    <source>
        <strain evidence="1 2">CBS 962.96</strain>
    </source>
</reference>
<accession>A0A4S8M7Y0</accession>
<dbReference type="EMBL" id="ML179136">
    <property type="protein sequence ID" value="THU98446.1"/>
    <property type="molecule type" value="Genomic_DNA"/>
</dbReference>
<protein>
    <submittedName>
        <fullName evidence="1">Uncharacterized protein</fullName>
    </submittedName>
</protein>
<dbReference type="AlphaFoldDB" id="A0A4S8M7Y0"/>
<gene>
    <name evidence="1" type="ORF">K435DRAFT_856685</name>
</gene>
<evidence type="ECO:0000313" key="2">
    <source>
        <dbReference type="Proteomes" id="UP000297245"/>
    </source>
</evidence>
<dbReference type="Proteomes" id="UP000297245">
    <property type="component" value="Unassembled WGS sequence"/>
</dbReference>
<name>A0A4S8M7Y0_DENBC</name>
<proteinExistence type="predicted"/>
<sequence length="95" mass="10761">MPSPFVFSYWPDVQLVYIVNAASEMRFHAMPDHLKITRKLPSKAPEANLSISLPTPSTETTEEAIGDDALFCEEKEPGELDELMERRWSLHSNGL</sequence>
<keyword evidence="2" id="KW-1185">Reference proteome</keyword>